<dbReference type="PANTHER" id="PTHR10909">
    <property type="entry name" value="ELECTRON TRANSPORT OXIDOREDUCTASE"/>
    <property type="match status" value="1"/>
</dbReference>
<dbReference type="SUPFAM" id="SSF56645">
    <property type="entry name" value="Acyl-CoA dehydrogenase NM domain-like"/>
    <property type="match status" value="1"/>
</dbReference>
<dbReference type="GO" id="GO:0055088">
    <property type="term" value="P:lipid homeostasis"/>
    <property type="evidence" value="ECO:0007669"/>
    <property type="project" value="TreeGrafter"/>
</dbReference>
<dbReference type="InterPro" id="IPR036250">
    <property type="entry name" value="AcylCo_DH-like_C"/>
</dbReference>
<protein>
    <submittedName>
        <fullName evidence="1">Acyl-CoA oxidase</fullName>
    </submittedName>
</protein>
<evidence type="ECO:0000313" key="1">
    <source>
        <dbReference type="EMBL" id="KAF9527217.1"/>
    </source>
</evidence>
<sequence>MNDLPSHPLFNTKGEYLTTDEKVSLSYQRAKLVLNAYRLSTRDIEVCSPRFWQLMTDPILSQDIAMFTLLAAHIGLAIGTLSRHLTRRPDLKILTNQLLRFETVGLYLLTERGHGLDAFNIETTATKTAHGYILHTPREEASKFMPPTSPCFGVPKVALVVARLIVDREDHGCRTFIVPICNERETYRGISSTRLPPRSGTGPLDFSVTTFDQVHLPPSALVASDIMDISKRARPLEAWWDEIWRIQLGTMAVPAPWVSAIKSIAYIGGRYSLHRSLLGKHHVPTPIISFRTQQWPIAHATAVGIVLDNWYLPAVQAAMKLQDARIRHALSVIIKTTVCRHFQRSASEVAERLGAQGTFEQNYLAHIENDGKGVIIAEGDVLTLCIRLFSELVQQHYSIPLPKSTESDLAHHAASLLEENIEIYDSLRIGHRSPAFNSLLLPQAELVIESMGHALAYSAGLKAGLPQAILEVYECAVVRRDPAWYTEKAGISRMQQRMKEDAAVTSFMPHLEKFLDQLNIAKYVSAPIVSDNGWKEYVQGLPLFSGSAVPQVMPHQAML</sequence>
<organism evidence="1 2">
    <name type="scientific">Crepidotus variabilis</name>
    <dbReference type="NCBI Taxonomy" id="179855"/>
    <lineage>
        <taxon>Eukaryota</taxon>
        <taxon>Fungi</taxon>
        <taxon>Dikarya</taxon>
        <taxon>Basidiomycota</taxon>
        <taxon>Agaricomycotina</taxon>
        <taxon>Agaricomycetes</taxon>
        <taxon>Agaricomycetidae</taxon>
        <taxon>Agaricales</taxon>
        <taxon>Agaricineae</taxon>
        <taxon>Crepidotaceae</taxon>
        <taxon>Crepidotus</taxon>
    </lineage>
</organism>
<dbReference type="Gene3D" id="2.40.110.10">
    <property type="entry name" value="Butyryl-CoA Dehydrogenase, subunit A, domain 2"/>
    <property type="match status" value="1"/>
</dbReference>
<gene>
    <name evidence="1" type="ORF">CPB83DRAFT_870092</name>
</gene>
<dbReference type="AlphaFoldDB" id="A0A9P6EE12"/>
<dbReference type="GO" id="GO:0033540">
    <property type="term" value="P:fatty acid beta-oxidation using acyl-CoA oxidase"/>
    <property type="evidence" value="ECO:0007669"/>
    <property type="project" value="TreeGrafter"/>
</dbReference>
<reference evidence="1" key="1">
    <citation type="submission" date="2020-11" db="EMBL/GenBank/DDBJ databases">
        <authorList>
            <consortium name="DOE Joint Genome Institute"/>
            <person name="Ahrendt S."/>
            <person name="Riley R."/>
            <person name="Andreopoulos W."/>
            <person name="Labutti K."/>
            <person name="Pangilinan J."/>
            <person name="Ruiz-Duenas F.J."/>
            <person name="Barrasa J.M."/>
            <person name="Sanchez-Garcia M."/>
            <person name="Camarero S."/>
            <person name="Miyauchi S."/>
            <person name="Serrano A."/>
            <person name="Linde D."/>
            <person name="Babiker R."/>
            <person name="Drula E."/>
            <person name="Ayuso-Fernandez I."/>
            <person name="Pacheco R."/>
            <person name="Padilla G."/>
            <person name="Ferreira P."/>
            <person name="Barriuso J."/>
            <person name="Kellner H."/>
            <person name="Castanera R."/>
            <person name="Alfaro M."/>
            <person name="Ramirez L."/>
            <person name="Pisabarro A.G."/>
            <person name="Kuo A."/>
            <person name="Tritt A."/>
            <person name="Lipzen A."/>
            <person name="He G."/>
            <person name="Yan M."/>
            <person name="Ng V."/>
            <person name="Cullen D."/>
            <person name="Martin F."/>
            <person name="Rosso M.-N."/>
            <person name="Henrissat B."/>
            <person name="Hibbett D."/>
            <person name="Martinez A.T."/>
            <person name="Grigoriev I.V."/>
        </authorList>
    </citation>
    <scope>NUCLEOTIDE SEQUENCE</scope>
    <source>
        <strain evidence="1">CBS 506.95</strain>
    </source>
</reference>
<dbReference type="GO" id="GO:0005504">
    <property type="term" value="F:fatty acid binding"/>
    <property type="evidence" value="ECO:0007669"/>
    <property type="project" value="TreeGrafter"/>
</dbReference>
<comment type="caution">
    <text evidence="1">The sequence shown here is derived from an EMBL/GenBank/DDBJ whole genome shotgun (WGS) entry which is preliminary data.</text>
</comment>
<dbReference type="OrthoDB" id="538336at2759"/>
<dbReference type="EMBL" id="MU157863">
    <property type="protein sequence ID" value="KAF9527217.1"/>
    <property type="molecule type" value="Genomic_DNA"/>
</dbReference>
<dbReference type="InterPro" id="IPR046373">
    <property type="entry name" value="Acyl-CoA_Oxase/DH_mid-dom_sf"/>
</dbReference>
<dbReference type="SUPFAM" id="SSF47203">
    <property type="entry name" value="Acyl-CoA dehydrogenase C-terminal domain-like"/>
    <property type="match status" value="1"/>
</dbReference>
<dbReference type="GO" id="GO:0005777">
    <property type="term" value="C:peroxisome"/>
    <property type="evidence" value="ECO:0007669"/>
    <property type="project" value="InterPro"/>
</dbReference>
<dbReference type="GO" id="GO:0071949">
    <property type="term" value="F:FAD binding"/>
    <property type="evidence" value="ECO:0007669"/>
    <property type="project" value="InterPro"/>
</dbReference>
<dbReference type="Proteomes" id="UP000807306">
    <property type="component" value="Unassembled WGS sequence"/>
</dbReference>
<accession>A0A9P6EE12</accession>
<proteinExistence type="predicted"/>
<name>A0A9P6EE12_9AGAR</name>
<dbReference type="InterPro" id="IPR012258">
    <property type="entry name" value="Acyl-CoA_oxidase"/>
</dbReference>
<dbReference type="PANTHER" id="PTHR10909:SF382">
    <property type="entry name" value="ACYL-COENZYME A OXIDASE"/>
    <property type="match status" value="1"/>
</dbReference>
<dbReference type="GO" id="GO:0003997">
    <property type="term" value="F:acyl-CoA oxidase activity"/>
    <property type="evidence" value="ECO:0007669"/>
    <property type="project" value="InterPro"/>
</dbReference>
<keyword evidence="2" id="KW-1185">Reference proteome</keyword>
<dbReference type="InterPro" id="IPR009100">
    <property type="entry name" value="AcylCoA_DH/oxidase_NM_dom_sf"/>
</dbReference>
<dbReference type="Gene3D" id="1.20.140.10">
    <property type="entry name" value="Butyryl-CoA Dehydrogenase, subunit A, domain 3"/>
    <property type="match status" value="1"/>
</dbReference>
<evidence type="ECO:0000313" key="2">
    <source>
        <dbReference type="Proteomes" id="UP000807306"/>
    </source>
</evidence>